<keyword evidence="1" id="KW-0507">mRNA processing</keyword>
<dbReference type="GO" id="GO:0003723">
    <property type="term" value="F:RNA binding"/>
    <property type="evidence" value="ECO:0007669"/>
    <property type="project" value="TreeGrafter"/>
</dbReference>
<dbReference type="FunFam" id="1.20.1390.10:FF:000002">
    <property type="entry name" value="Serine/arginine repetitive matrix 1 isoform 2"/>
    <property type="match status" value="1"/>
</dbReference>
<dbReference type="Proteomes" id="UP000015103">
    <property type="component" value="Unassembled WGS sequence"/>
</dbReference>
<dbReference type="Pfam" id="PF01480">
    <property type="entry name" value="PWI"/>
    <property type="match status" value="1"/>
</dbReference>
<evidence type="ECO:0000256" key="1">
    <source>
        <dbReference type="ARBA" id="ARBA00022664"/>
    </source>
</evidence>
<evidence type="ECO:0000256" key="4">
    <source>
        <dbReference type="SAM" id="MobiDB-lite"/>
    </source>
</evidence>
<evidence type="ECO:0000259" key="5">
    <source>
        <dbReference type="PROSITE" id="PS51025"/>
    </source>
</evidence>
<evidence type="ECO:0000256" key="3">
    <source>
        <dbReference type="ARBA" id="ARBA00067280"/>
    </source>
</evidence>
<protein>
    <recommendedName>
        <fullName evidence="3">Serine/arginine repetitive matrix protein 1</fullName>
    </recommendedName>
</protein>
<dbReference type="EMBL" id="ACPB03012163">
    <property type="status" value="NOT_ANNOTATED_CDS"/>
    <property type="molecule type" value="Genomic_DNA"/>
</dbReference>
<dbReference type="EnsemblMetazoa" id="RPRC006631-RA">
    <property type="protein sequence ID" value="RPRC006631-PA"/>
    <property type="gene ID" value="RPRC006631"/>
</dbReference>
<sequence>MMYTGTTAEQDNRFSDKEKKLMKVMKFGDCLTKRVDMSKVKLDTIKPWIAKKITEVLGMEDDVIVEFVFNQLEDEKFPDPKKMQINLTGFLNGKNARVFMTDLWELLLSAQDSPTGIPEILMEMKKEEIKKRMEEQERMNEISKKLEKREREEKERRRDRSRDRKRSRSRDRRDKDRDRDRDRRDREKERSKSKRSSTRSPSRSDRKEHSTKKETENNADNNGRDKSASPDKVLSNVQAKLVN</sequence>
<dbReference type="EMBL" id="ACPB03012162">
    <property type="status" value="NOT_ANNOTATED_CDS"/>
    <property type="molecule type" value="Genomic_DNA"/>
</dbReference>
<dbReference type="AlphaFoldDB" id="T1HRG1"/>
<dbReference type="SMART" id="SM00311">
    <property type="entry name" value="PWI"/>
    <property type="match status" value="1"/>
</dbReference>
<dbReference type="InterPro" id="IPR002483">
    <property type="entry name" value="PWI_dom"/>
</dbReference>
<reference evidence="6" key="1">
    <citation type="submission" date="2015-05" db="UniProtKB">
        <authorList>
            <consortium name="EnsemblMetazoa"/>
        </authorList>
    </citation>
    <scope>IDENTIFICATION</scope>
</reference>
<proteinExistence type="predicted"/>
<dbReference type="InParanoid" id="T1HRG1"/>
<feature type="compositionally biased region" description="Basic and acidic residues" evidence="4">
    <location>
        <begin position="132"/>
        <end position="162"/>
    </location>
</feature>
<feature type="domain" description="PWI" evidence="5">
    <location>
        <begin position="24"/>
        <end position="124"/>
    </location>
</feature>
<feature type="compositionally biased region" description="Basic and acidic residues" evidence="4">
    <location>
        <begin position="202"/>
        <end position="229"/>
    </location>
</feature>
<evidence type="ECO:0000256" key="2">
    <source>
        <dbReference type="ARBA" id="ARBA00023187"/>
    </source>
</evidence>
<dbReference type="VEuPathDB" id="VectorBase:RPRC006631"/>
<dbReference type="HOGENOM" id="CLU_032410_2_1_1"/>
<dbReference type="PANTHER" id="PTHR23148:SF0">
    <property type="entry name" value="SERINE_ARGININE REPETITIVE MATRIX PROTEIN 1"/>
    <property type="match status" value="1"/>
</dbReference>
<dbReference type="PANTHER" id="PTHR23148">
    <property type="entry name" value="SERINE/ARGININE REGULATED NUCLEAR MATRIX PROTEIN"/>
    <property type="match status" value="1"/>
</dbReference>
<dbReference type="GO" id="GO:0008380">
    <property type="term" value="P:RNA splicing"/>
    <property type="evidence" value="ECO:0007669"/>
    <property type="project" value="UniProtKB-KW"/>
</dbReference>
<dbReference type="STRING" id="13249.T1HRG1"/>
<evidence type="ECO:0000313" key="7">
    <source>
        <dbReference type="Proteomes" id="UP000015103"/>
    </source>
</evidence>
<keyword evidence="2" id="KW-0508">mRNA splicing</keyword>
<dbReference type="SUPFAM" id="SSF101233">
    <property type="entry name" value="PWI domain"/>
    <property type="match status" value="1"/>
</dbReference>
<dbReference type="GO" id="GO:0048024">
    <property type="term" value="P:regulation of mRNA splicing, via spliceosome"/>
    <property type="evidence" value="ECO:0007669"/>
    <property type="project" value="TreeGrafter"/>
</dbReference>
<organism evidence="6 7">
    <name type="scientific">Rhodnius prolixus</name>
    <name type="common">Triatomid bug</name>
    <dbReference type="NCBI Taxonomy" id="13249"/>
    <lineage>
        <taxon>Eukaryota</taxon>
        <taxon>Metazoa</taxon>
        <taxon>Ecdysozoa</taxon>
        <taxon>Arthropoda</taxon>
        <taxon>Hexapoda</taxon>
        <taxon>Insecta</taxon>
        <taxon>Pterygota</taxon>
        <taxon>Neoptera</taxon>
        <taxon>Paraneoptera</taxon>
        <taxon>Hemiptera</taxon>
        <taxon>Heteroptera</taxon>
        <taxon>Panheteroptera</taxon>
        <taxon>Cimicomorpha</taxon>
        <taxon>Reduviidae</taxon>
        <taxon>Triatominae</taxon>
        <taxon>Rhodnius</taxon>
    </lineage>
</organism>
<evidence type="ECO:0000313" key="6">
    <source>
        <dbReference type="EnsemblMetazoa" id="RPRC006631-PA"/>
    </source>
</evidence>
<name>T1HRG1_RHOPR</name>
<accession>T1HRG1</accession>
<dbReference type="PROSITE" id="PS51025">
    <property type="entry name" value="PWI"/>
    <property type="match status" value="1"/>
</dbReference>
<dbReference type="Gene3D" id="1.20.1390.10">
    <property type="entry name" value="PWI domain"/>
    <property type="match status" value="1"/>
</dbReference>
<dbReference type="GO" id="GO:0006397">
    <property type="term" value="P:mRNA processing"/>
    <property type="evidence" value="ECO:0007669"/>
    <property type="project" value="UniProtKB-KW"/>
</dbReference>
<keyword evidence="7" id="KW-1185">Reference proteome</keyword>
<dbReference type="GO" id="GO:0005681">
    <property type="term" value="C:spliceosomal complex"/>
    <property type="evidence" value="ECO:0007669"/>
    <property type="project" value="TreeGrafter"/>
</dbReference>
<dbReference type="InterPro" id="IPR036483">
    <property type="entry name" value="PWI_dom_sf"/>
</dbReference>
<dbReference type="InterPro" id="IPR052225">
    <property type="entry name" value="Ser/Arg_repetitive_matrix"/>
</dbReference>
<dbReference type="eggNOG" id="KOG2146">
    <property type="taxonomic scope" value="Eukaryota"/>
</dbReference>
<feature type="compositionally biased region" description="Basic and acidic residues" evidence="4">
    <location>
        <begin position="171"/>
        <end position="190"/>
    </location>
</feature>
<dbReference type="OMA" id="WISNRIT"/>
<feature type="region of interest" description="Disordered" evidence="4">
    <location>
        <begin position="132"/>
        <end position="243"/>
    </location>
</feature>